<comment type="caution">
    <text evidence="2">The sequence shown here is derived from an EMBL/GenBank/DDBJ whole genome shotgun (WGS) entry which is preliminary data.</text>
</comment>
<evidence type="ECO:0000313" key="2">
    <source>
        <dbReference type="EMBL" id="OJD31547.1"/>
    </source>
</evidence>
<keyword evidence="3" id="KW-1185">Reference proteome</keyword>
<protein>
    <submittedName>
        <fullName evidence="2">Vtc domain-containing protein</fullName>
    </submittedName>
</protein>
<evidence type="ECO:0000313" key="3">
    <source>
        <dbReference type="Proteomes" id="UP000183809"/>
    </source>
</evidence>
<dbReference type="STRING" id="236234.A0A1J9RG80"/>
<feature type="compositionally biased region" description="Low complexity" evidence="1">
    <location>
        <begin position="56"/>
        <end position="68"/>
    </location>
</feature>
<sequence length="795" mass="89111">MATALTGDSLSRLSSLNASSLDERFYGERWRPQYSASPEPQWAVSPSYTPVRKASRALTTTPHTAPLAHRPRAQRHVSDPVQPLMVDDEWALDMPIRHRKASSPEYQLKKPASPVQRRRGSSVLEESRPAAGRQWPPRGYTVESMLDQAQADEFISTGASIFKGRVEDAPGAPAGYYRFFAIMEGDDAERNDRARYQHDAYKDITLSQTTSSDGPYPWLALEQPCMAYAFGWMPGTTTLNYKVSLSGSLKPKLKYGGGAIQPRKIKLGHILDRLRSLNKGFPDNDPDELHHDLYRVLLEDPDPDGNTGLEQQMVALFTVLINPDWIDFSQAKNHVVAKFFDSKDSARKTKFFHQLLLAVELYLRVHHDMHLAQAKRTLIAALPPKVLWDLALAERWLANMSIKKSRTSSNESVFSFQLGNKQRQKEALRLFAKMLKWPNMQELDFVLEEKDRYEVPLEDRSADAMSWFAGVILPGPTLPWLLMNSLIDCDKETGPLLKYLTHVAPASGFQYRANTYWSYKCIVGKVLGASRGVKQVTGWVGPCYYSPDLKRTECVKINQIATPKIRLTASDVESVKVRTDPLGPEEDEYPLGDYDLVMPEMEDITDDIRVQKLSFYPVKEQPMLKHGGEGAPLLFDAAIMFACGGDSWPMRLAYDVDFVAAYPCHQGPHVLFFDYKFKAIRVDDGLVDITEWGQGPGLSHSDSSPMSSRNNSRVTLASTQDPVSTHLDCVLVIEALGVSDNEVFARSWCAQTGHHAIVANIKKTCMACAIREAYAACISVVILTEGGRVTEKDED</sequence>
<name>A0A1J9RG80_9PEZI</name>
<dbReference type="PANTHER" id="PTHR42345:SF1">
    <property type="entry name" value="VTC DOMAIN-CONTAINING PROTEIN"/>
    <property type="match status" value="1"/>
</dbReference>
<evidence type="ECO:0000256" key="1">
    <source>
        <dbReference type="SAM" id="MobiDB-lite"/>
    </source>
</evidence>
<accession>A0A1J9RG80</accession>
<dbReference type="OrthoDB" id="6493944at2759"/>
<organism evidence="2 3">
    <name type="scientific">Diplodia corticola</name>
    <dbReference type="NCBI Taxonomy" id="236234"/>
    <lineage>
        <taxon>Eukaryota</taxon>
        <taxon>Fungi</taxon>
        <taxon>Dikarya</taxon>
        <taxon>Ascomycota</taxon>
        <taxon>Pezizomycotina</taxon>
        <taxon>Dothideomycetes</taxon>
        <taxon>Dothideomycetes incertae sedis</taxon>
        <taxon>Botryosphaeriales</taxon>
        <taxon>Botryosphaeriaceae</taxon>
        <taxon>Diplodia</taxon>
    </lineage>
</organism>
<proteinExistence type="predicted"/>
<dbReference type="Proteomes" id="UP000183809">
    <property type="component" value="Unassembled WGS sequence"/>
</dbReference>
<dbReference type="EMBL" id="MNUE01000047">
    <property type="protein sequence ID" value="OJD31547.1"/>
    <property type="molecule type" value="Genomic_DNA"/>
</dbReference>
<dbReference type="RefSeq" id="XP_020127807.1">
    <property type="nucleotide sequence ID" value="XM_020276362.1"/>
</dbReference>
<feature type="region of interest" description="Disordered" evidence="1">
    <location>
        <begin position="101"/>
        <end position="139"/>
    </location>
</feature>
<feature type="region of interest" description="Disordered" evidence="1">
    <location>
        <begin position="53"/>
        <end position="78"/>
    </location>
</feature>
<dbReference type="GeneID" id="31016623"/>
<dbReference type="AlphaFoldDB" id="A0A1J9RG80"/>
<dbReference type="PANTHER" id="PTHR42345">
    <property type="entry name" value="TPR_REGION DOMAIN-CONTAINING PROTEIN"/>
    <property type="match status" value="1"/>
</dbReference>
<reference evidence="2 3" key="1">
    <citation type="submission" date="2016-10" db="EMBL/GenBank/DDBJ databases">
        <title>Proteomics and genomics reveal pathogen-plant mechanisms compatible with a hemibiotrophic lifestyle of Diplodia corticola.</title>
        <authorList>
            <person name="Fernandes I."/>
            <person name="De Jonge R."/>
            <person name="Van De Peer Y."/>
            <person name="Devreese B."/>
            <person name="Alves A."/>
            <person name="Esteves A.C."/>
        </authorList>
    </citation>
    <scope>NUCLEOTIDE SEQUENCE [LARGE SCALE GENOMIC DNA]</scope>
    <source>
        <strain evidence="2 3">CBS 112549</strain>
    </source>
</reference>
<gene>
    <name evidence="2" type="ORF">BKCO1_4700013</name>
</gene>